<evidence type="ECO:0000256" key="6">
    <source>
        <dbReference type="RuleBase" id="RU000383"/>
    </source>
</evidence>
<protein>
    <recommendedName>
        <fullName evidence="5">G1/S-specific cyclin</fullName>
    </recommendedName>
</protein>
<accession>A0A8J5UU89</accession>
<dbReference type="GeneID" id="73471749"/>
<dbReference type="RefSeq" id="XP_049261723.1">
    <property type="nucleotide sequence ID" value="XM_049408961.1"/>
</dbReference>
<comment type="similarity">
    <text evidence="1 5 6">Belongs to the cyclin family.</text>
</comment>
<keyword evidence="4 5" id="KW-0131">Cell cycle</keyword>
<reference evidence="9 10" key="1">
    <citation type="journal article" date="2021" name="DNA Res.">
        <title>Genome analysis of Candida subhashii reveals its hybrid nature and dual mitochondrial genome conformations.</title>
        <authorList>
            <person name="Mixao V."/>
            <person name="Hegedusova E."/>
            <person name="Saus E."/>
            <person name="Pryszcz L.P."/>
            <person name="Cillingova A."/>
            <person name="Nosek J."/>
            <person name="Gabaldon T."/>
        </authorList>
    </citation>
    <scope>NUCLEOTIDE SEQUENCE [LARGE SCALE GENOMIC DNA]</scope>
    <source>
        <strain evidence="9 10">CBS 10753</strain>
    </source>
</reference>
<proteinExistence type="inferred from homology"/>
<dbReference type="Proteomes" id="UP000694255">
    <property type="component" value="Unassembled WGS sequence"/>
</dbReference>
<evidence type="ECO:0000256" key="5">
    <source>
        <dbReference type="PIRNR" id="PIRNR001770"/>
    </source>
</evidence>
<dbReference type="InterPro" id="IPR006671">
    <property type="entry name" value="Cyclin_N"/>
</dbReference>
<dbReference type="InterPro" id="IPR014399">
    <property type="entry name" value="Cyclin_CLN"/>
</dbReference>
<dbReference type="EMBL" id="JAGSYN010000218">
    <property type="protein sequence ID" value="KAG7661490.1"/>
    <property type="molecule type" value="Genomic_DNA"/>
</dbReference>
<evidence type="ECO:0000313" key="9">
    <source>
        <dbReference type="EMBL" id="KAG7661490.1"/>
    </source>
</evidence>
<evidence type="ECO:0000313" key="10">
    <source>
        <dbReference type="Proteomes" id="UP000694255"/>
    </source>
</evidence>
<evidence type="ECO:0000256" key="7">
    <source>
        <dbReference type="SAM" id="MobiDB-lite"/>
    </source>
</evidence>
<dbReference type="PIRSF" id="PIRSF001770">
    <property type="entry name" value="Cyclin_CLN"/>
    <property type="match status" value="1"/>
</dbReference>
<evidence type="ECO:0000256" key="4">
    <source>
        <dbReference type="ARBA" id="ARBA00023306"/>
    </source>
</evidence>
<feature type="region of interest" description="Disordered" evidence="7">
    <location>
        <begin position="372"/>
        <end position="396"/>
    </location>
</feature>
<gene>
    <name evidence="9" type="ORF">J8A68_004949</name>
</gene>
<dbReference type="FunFam" id="1.10.472.10:FF:000080">
    <property type="entry name" value="G1/S-specific cyclin"/>
    <property type="match status" value="1"/>
</dbReference>
<dbReference type="InterPro" id="IPR039361">
    <property type="entry name" value="Cyclin"/>
</dbReference>
<dbReference type="OrthoDB" id="5590282at2759"/>
<dbReference type="GO" id="GO:0051726">
    <property type="term" value="P:regulation of cell cycle"/>
    <property type="evidence" value="ECO:0007669"/>
    <property type="project" value="UniProtKB-ARBA"/>
</dbReference>
<feature type="domain" description="Cyclin-like" evidence="8">
    <location>
        <begin position="79"/>
        <end position="165"/>
    </location>
</feature>
<dbReference type="GO" id="GO:0016538">
    <property type="term" value="F:cyclin-dependent protein serine/threonine kinase regulator activity"/>
    <property type="evidence" value="ECO:0007669"/>
    <property type="project" value="UniProtKB-ARBA"/>
</dbReference>
<organism evidence="9 10">
    <name type="scientific">[Candida] subhashii</name>
    <dbReference type="NCBI Taxonomy" id="561895"/>
    <lineage>
        <taxon>Eukaryota</taxon>
        <taxon>Fungi</taxon>
        <taxon>Dikarya</taxon>
        <taxon>Ascomycota</taxon>
        <taxon>Saccharomycotina</taxon>
        <taxon>Pichiomycetes</taxon>
        <taxon>Debaryomycetaceae</taxon>
        <taxon>Spathaspora</taxon>
    </lineage>
</organism>
<sequence length="467" mass="52685">MLSNSPDMFHQVRLLQASLKSSNINLQTMEFKVHSSAVYEYQMEMLHHLLSVESKTLPNLTLIEQQPEIKLGMRPLLLDFLMEVITILNLSRSTFPLTVNLIDRYCSTRIVKKQHYQLLGLTSLWISCKNLDSKYKIPSLNDLRKICVDSYYKELFIEMEKHILKSLDWLVSAPTFDSFIDLYLNLLISNNANSNVVELVKKNSQKIKLLANYIGELFQFYPNIYFDYTSSQIGLICILTSILTLKIPINLISLLNFCNDLLKTEEYKSNCNGSDPADNFDEILSVQAFQSLLNKNFLKNLVKIIDNPPKSIEVKYFSEGGKYSQLMKSLVHCAADSLNSLVSPPPLTPKVATHNLKKPSISIDSSMLPLTPISNSTSPKRPLLDSDSTNETANTTSAVAGGNVAFTPIVGMGTITPVSRSSPGKKRGYDCIDELEISESTIQQYGLDTCEELKKSKSNWQMFYIPQ</sequence>
<name>A0A8J5UU89_9ASCO</name>
<keyword evidence="10" id="KW-1185">Reference proteome</keyword>
<dbReference type="GO" id="GO:0051301">
    <property type="term" value="P:cell division"/>
    <property type="evidence" value="ECO:0007669"/>
    <property type="project" value="UniProtKB-KW"/>
</dbReference>
<dbReference type="InterPro" id="IPR013763">
    <property type="entry name" value="Cyclin-like_dom"/>
</dbReference>
<dbReference type="PANTHER" id="PTHR10177">
    <property type="entry name" value="CYCLINS"/>
    <property type="match status" value="1"/>
</dbReference>
<keyword evidence="3 5" id="KW-0195">Cyclin</keyword>
<dbReference type="InterPro" id="IPR048258">
    <property type="entry name" value="Cyclins_cyclin-box"/>
</dbReference>
<dbReference type="AlphaFoldDB" id="A0A8J5UU89"/>
<evidence type="ECO:0000256" key="2">
    <source>
        <dbReference type="ARBA" id="ARBA00022618"/>
    </source>
</evidence>
<keyword evidence="2 5" id="KW-0132">Cell division</keyword>
<evidence type="ECO:0000256" key="1">
    <source>
        <dbReference type="ARBA" id="ARBA00008742"/>
    </source>
</evidence>
<dbReference type="PROSITE" id="PS00292">
    <property type="entry name" value="CYCLINS"/>
    <property type="match status" value="1"/>
</dbReference>
<dbReference type="CDD" id="cd20559">
    <property type="entry name" value="CYCLIN_ScCLN_like"/>
    <property type="match status" value="1"/>
</dbReference>
<comment type="caution">
    <text evidence="9">The sequence shown here is derived from an EMBL/GenBank/DDBJ whole genome shotgun (WGS) entry which is preliminary data.</text>
</comment>
<dbReference type="SMART" id="SM00385">
    <property type="entry name" value="CYCLIN"/>
    <property type="match status" value="1"/>
</dbReference>
<feature type="compositionally biased region" description="Polar residues" evidence="7">
    <location>
        <begin position="386"/>
        <end position="396"/>
    </location>
</feature>
<dbReference type="Pfam" id="PF00134">
    <property type="entry name" value="Cyclin_N"/>
    <property type="match status" value="1"/>
</dbReference>
<comment type="function">
    <text evidence="5">G1/S-specific cyclin essential for the control of the cell cycle at the G1/S (start) transition.</text>
</comment>
<evidence type="ECO:0000259" key="8">
    <source>
        <dbReference type="SMART" id="SM00385"/>
    </source>
</evidence>
<evidence type="ECO:0000256" key="3">
    <source>
        <dbReference type="ARBA" id="ARBA00023127"/>
    </source>
</evidence>